<dbReference type="FunFam" id="3.30.40.10:FF:000239">
    <property type="entry name" value="probable BOI-related E3 ubiquitin-protein ligase 2"/>
    <property type="match status" value="1"/>
</dbReference>
<protein>
    <recommendedName>
        <fullName evidence="5">RING-type domain-containing protein</fullName>
    </recommendedName>
</protein>
<evidence type="ECO:0000256" key="1">
    <source>
        <dbReference type="ARBA" id="ARBA00022723"/>
    </source>
</evidence>
<dbReference type="InterPro" id="IPR001841">
    <property type="entry name" value="Znf_RING"/>
</dbReference>
<keyword evidence="1" id="KW-0479">Metal-binding</keyword>
<dbReference type="PANTHER" id="PTHR42647">
    <property type="entry name" value="SBP (S-RIBONUCLEASE BINDING PROTEIN) FAMILY PROTEIN"/>
    <property type="match status" value="1"/>
</dbReference>
<evidence type="ECO:0000256" key="4">
    <source>
        <dbReference type="PROSITE-ProRule" id="PRU00175"/>
    </source>
</evidence>
<dbReference type="AlphaFoldDB" id="A0AAD8L156"/>
<dbReference type="GO" id="GO:0004842">
    <property type="term" value="F:ubiquitin-protein transferase activity"/>
    <property type="evidence" value="ECO:0007669"/>
    <property type="project" value="TreeGrafter"/>
</dbReference>
<keyword evidence="7" id="KW-1185">Reference proteome</keyword>
<organism evidence="6 7">
    <name type="scientific">Tagetes erecta</name>
    <name type="common">African marigold</name>
    <dbReference type="NCBI Taxonomy" id="13708"/>
    <lineage>
        <taxon>Eukaryota</taxon>
        <taxon>Viridiplantae</taxon>
        <taxon>Streptophyta</taxon>
        <taxon>Embryophyta</taxon>
        <taxon>Tracheophyta</taxon>
        <taxon>Spermatophyta</taxon>
        <taxon>Magnoliopsida</taxon>
        <taxon>eudicotyledons</taxon>
        <taxon>Gunneridae</taxon>
        <taxon>Pentapetalae</taxon>
        <taxon>asterids</taxon>
        <taxon>campanulids</taxon>
        <taxon>Asterales</taxon>
        <taxon>Asteraceae</taxon>
        <taxon>Asteroideae</taxon>
        <taxon>Heliantheae alliance</taxon>
        <taxon>Tageteae</taxon>
        <taxon>Tagetes</taxon>
    </lineage>
</organism>
<evidence type="ECO:0000313" key="6">
    <source>
        <dbReference type="EMBL" id="KAK1430886.1"/>
    </source>
</evidence>
<keyword evidence="2 4" id="KW-0863">Zinc-finger</keyword>
<reference evidence="6" key="1">
    <citation type="journal article" date="2023" name="bioRxiv">
        <title>Improved chromosome-level genome assembly for marigold (Tagetes erecta).</title>
        <authorList>
            <person name="Jiang F."/>
            <person name="Yuan L."/>
            <person name="Wang S."/>
            <person name="Wang H."/>
            <person name="Xu D."/>
            <person name="Wang A."/>
            <person name="Fan W."/>
        </authorList>
    </citation>
    <scope>NUCLEOTIDE SEQUENCE</scope>
    <source>
        <strain evidence="6">WSJ</strain>
        <tissue evidence="6">Leaf</tissue>
    </source>
</reference>
<evidence type="ECO:0000256" key="3">
    <source>
        <dbReference type="ARBA" id="ARBA00022833"/>
    </source>
</evidence>
<keyword evidence="3" id="KW-0862">Zinc</keyword>
<proteinExistence type="predicted"/>
<dbReference type="GO" id="GO:0043067">
    <property type="term" value="P:regulation of programmed cell death"/>
    <property type="evidence" value="ECO:0007669"/>
    <property type="project" value="TreeGrafter"/>
</dbReference>
<dbReference type="GO" id="GO:0008270">
    <property type="term" value="F:zinc ion binding"/>
    <property type="evidence" value="ECO:0007669"/>
    <property type="project" value="UniProtKB-KW"/>
</dbReference>
<evidence type="ECO:0000313" key="7">
    <source>
        <dbReference type="Proteomes" id="UP001229421"/>
    </source>
</evidence>
<evidence type="ECO:0000256" key="2">
    <source>
        <dbReference type="ARBA" id="ARBA00022771"/>
    </source>
</evidence>
<feature type="domain" description="RING-type" evidence="5">
    <location>
        <begin position="239"/>
        <end position="274"/>
    </location>
</feature>
<evidence type="ECO:0000259" key="5">
    <source>
        <dbReference type="PROSITE" id="PS50089"/>
    </source>
</evidence>
<dbReference type="PROSITE" id="PS50089">
    <property type="entry name" value="ZF_RING_2"/>
    <property type="match status" value="1"/>
</dbReference>
<sequence>MAIQPPPHHHLTLYPPFMIIDAIDNRLGNIYPTLHPFSPETIPDLVKLADSNISYSNLPVCSRKRSRDDCSSMCDPFSVARNHVEDVVSSQIRQQQFEIDQIVAQHVEKVRCEIEERRRRNSRRLIETLEEGITQTLRSKEEEIMKMMKLNYAMEEKLKSLCIENQIWRELAQSNEATANALRSNLKQVLEQLVNNNSRMAAGDDNAVDAVDAQSCCESNNYNETGNSNSNSNMKRGWCKSCGKAESCVVLLPCRHLCLCTVCASSVDTCPVCKSFKNISVHVHMS</sequence>
<dbReference type="Gene3D" id="3.30.40.10">
    <property type="entry name" value="Zinc/RING finger domain, C3HC4 (zinc finger)"/>
    <property type="match status" value="1"/>
</dbReference>
<comment type="caution">
    <text evidence="6">The sequence shown here is derived from an EMBL/GenBank/DDBJ whole genome shotgun (WGS) entry which is preliminary data.</text>
</comment>
<dbReference type="PANTHER" id="PTHR42647:SF12">
    <property type="entry name" value="BOI-RELATED E3 UBIQUITIN-PROTEIN LIGASE 2-RELATED"/>
    <property type="match status" value="1"/>
</dbReference>
<dbReference type="Proteomes" id="UP001229421">
    <property type="component" value="Unassembled WGS sequence"/>
</dbReference>
<dbReference type="InterPro" id="IPR013083">
    <property type="entry name" value="Znf_RING/FYVE/PHD"/>
</dbReference>
<dbReference type="Pfam" id="PF13920">
    <property type="entry name" value="zf-C3HC4_3"/>
    <property type="match status" value="1"/>
</dbReference>
<accession>A0AAD8L156</accession>
<dbReference type="EMBL" id="JAUHHV010000003">
    <property type="protein sequence ID" value="KAK1430886.1"/>
    <property type="molecule type" value="Genomic_DNA"/>
</dbReference>
<name>A0AAD8L156_TARER</name>
<gene>
    <name evidence="6" type="ORF">QVD17_13982</name>
</gene>
<dbReference type="CDD" id="cd16649">
    <property type="entry name" value="mRING-HC-C3HC5_CGRF1-like"/>
    <property type="match status" value="1"/>
</dbReference>